<dbReference type="RefSeq" id="WP_184018624.1">
    <property type="nucleotide sequence ID" value="NZ_JACHFD010000009.1"/>
</dbReference>
<organism evidence="1 2">
    <name type="scientific">Haloferula luteola</name>
    <dbReference type="NCBI Taxonomy" id="595692"/>
    <lineage>
        <taxon>Bacteria</taxon>
        <taxon>Pseudomonadati</taxon>
        <taxon>Verrucomicrobiota</taxon>
        <taxon>Verrucomicrobiia</taxon>
        <taxon>Verrucomicrobiales</taxon>
        <taxon>Verrucomicrobiaceae</taxon>
        <taxon>Haloferula</taxon>
    </lineage>
</organism>
<dbReference type="AlphaFoldDB" id="A0A840V1V9"/>
<dbReference type="EMBL" id="JACHFD010000009">
    <property type="protein sequence ID" value="MBB5351975.1"/>
    <property type="molecule type" value="Genomic_DNA"/>
</dbReference>
<sequence length="115" mass="12927">MKVSKKQRGELEAIVRSRSCPASESLRARMMLLAAEGESNRQIALRFDIKPQVVGEWRRRFEQSGCEGLKDRARSGRPAEITPGVKRRIVNAVCRKPPKGLGRWSVRSLADKLGI</sequence>
<proteinExistence type="predicted"/>
<accession>A0A840V1V9</accession>
<dbReference type="Proteomes" id="UP000557717">
    <property type="component" value="Unassembled WGS sequence"/>
</dbReference>
<dbReference type="InterPro" id="IPR009057">
    <property type="entry name" value="Homeodomain-like_sf"/>
</dbReference>
<protein>
    <submittedName>
        <fullName evidence="1">Transposase</fullName>
    </submittedName>
</protein>
<feature type="non-terminal residue" evidence="1">
    <location>
        <position position="115"/>
    </location>
</feature>
<dbReference type="Pfam" id="PF13565">
    <property type="entry name" value="HTH_32"/>
    <property type="match status" value="1"/>
</dbReference>
<evidence type="ECO:0000313" key="1">
    <source>
        <dbReference type="EMBL" id="MBB5351975.1"/>
    </source>
</evidence>
<reference evidence="1 2" key="1">
    <citation type="submission" date="2020-08" db="EMBL/GenBank/DDBJ databases">
        <title>Genomic Encyclopedia of Type Strains, Phase IV (KMG-IV): sequencing the most valuable type-strain genomes for metagenomic binning, comparative biology and taxonomic classification.</title>
        <authorList>
            <person name="Goeker M."/>
        </authorList>
    </citation>
    <scope>NUCLEOTIDE SEQUENCE [LARGE SCALE GENOMIC DNA]</scope>
    <source>
        <strain evidence="1 2">YC6886</strain>
    </source>
</reference>
<name>A0A840V1V9_9BACT</name>
<gene>
    <name evidence="1" type="ORF">HNR46_002214</name>
</gene>
<evidence type="ECO:0000313" key="2">
    <source>
        <dbReference type="Proteomes" id="UP000557717"/>
    </source>
</evidence>
<comment type="caution">
    <text evidence="1">The sequence shown here is derived from an EMBL/GenBank/DDBJ whole genome shotgun (WGS) entry which is preliminary data.</text>
</comment>
<dbReference type="SUPFAM" id="SSF46689">
    <property type="entry name" value="Homeodomain-like"/>
    <property type="match status" value="1"/>
</dbReference>
<keyword evidence="2" id="KW-1185">Reference proteome</keyword>